<reference evidence="7 8" key="1">
    <citation type="submission" date="2015-09" db="EMBL/GenBank/DDBJ databases">
        <title>Host preference determinants of Valsa canker pathogens revealed by comparative genomics.</title>
        <authorList>
            <person name="Yin Z."/>
            <person name="Huang L."/>
        </authorList>
    </citation>
    <scope>NUCLEOTIDE SEQUENCE [LARGE SCALE GENOMIC DNA]</scope>
    <source>
        <strain evidence="7 8">YSFL</strain>
    </source>
</reference>
<evidence type="ECO:0000256" key="6">
    <source>
        <dbReference type="SAM" id="Phobius"/>
    </source>
</evidence>
<evidence type="ECO:0000256" key="3">
    <source>
        <dbReference type="ARBA" id="ARBA00022989"/>
    </source>
</evidence>
<evidence type="ECO:0000313" key="8">
    <source>
        <dbReference type="Proteomes" id="UP000284375"/>
    </source>
</evidence>
<dbReference type="OrthoDB" id="2502820at2759"/>
<dbReference type="Proteomes" id="UP000284375">
    <property type="component" value="Unassembled WGS sequence"/>
</dbReference>
<dbReference type="AlphaFoldDB" id="A0A423VEW8"/>
<feature type="transmembrane region" description="Helical" evidence="6">
    <location>
        <begin position="59"/>
        <end position="80"/>
    </location>
</feature>
<dbReference type="Pfam" id="PF04172">
    <property type="entry name" value="LrgB"/>
    <property type="match status" value="2"/>
</dbReference>
<feature type="transmembrane region" description="Helical" evidence="6">
    <location>
        <begin position="328"/>
        <end position="345"/>
    </location>
</feature>
<sequence>MIITTEPCIKRRLWDPRNHSSETAKHYYNVLLAIVLFFIAQFLNCAWDQPFWITGLDFPGQIAAMIFVWIAMWAIQVLFWRPGEGLEWCYHRYLKAPTEVLNKHMSIGFTVPLLNLITPSLTAAEQIGMLTAVFVVTGILNSILVYLIAYHVQLASSKIKNRQQNATIFDVEAPSPRAISRPMVPRHLTCSRPILAADGENNSSVLYESSGNEAPPLDRFQKHISDVSTLCTLSGDMSDSNGPKPACLEGRRLRTPEHEQERNEYDMQLSPCILGPTRSSGASSLASQLERVPRAVQSWVSQNVFLALSILLFLLVGLPVSFLRHNDLFLDVGFLFTVWLTFTSAQTRTKQHISHGNHRHRRTLTAIATLLNPVLWTSLFLVAYGLAKSGIRNQSESATVAIFTTKNTISDIIGHHTKPSNSAAPSASHIGHIPIGAGDIATSILNAGIVSWGLKLFEYRRQIVSRGGVTVIVTSLLASLLNVLAWPLLAKKMGVRPASCDLSFAARSVTIALGGPVMESLGGDAGVNAVGVVVNGICFQLVGGFVAGGVDSDKLWVVLRKCKDLMSHDGLVWNSRWTTRRSDEGETIGAPSTSVTEERWPRLDGEKQGRNDDRDGNDALRYSSDATRAKSQRPPRPSPPPQTQQDQDTPPPSNCTGNHRCNSISDDGPRGDDRSRTGEGHDNALQHKPDEVWTVAAGVTIGINAAAMGTAHLYEHKSNAAPYSALSMTTFGVFTVLFAIRSPLTEWLVEMVGSA</sequence>
<feature type="transmembrane region" description="Helical" evidence="6">
    <location>
        <begin position="720"/>
        <end position="740"/>
    </location>
</feature>
<evidence type="ECO:0000256" key="1">
    <source>
        <dbReference type="ARBA" id="ARBA00004141"/>
    </source>
</evidence>
<dbReference type="GO" id="GO:0016020">
    <property type="term" value="C:membrane"/>
    <property type="evidence" value="ECO:0007669"/>
    <property type="project" value="UniProtKB-SubCell"/>
</dbReference>
<feature type="compositionally biased region" description="Basic and acidic residues" evidence="5">
    <location>
        <begin position="667"/>
        <end position="688"/>
    </location>
</feature>
<keyword evidence="4 6" id="KW-0472">Membrane</keyword>
<feature type="transmembrane region" description="Helical" evidence="6">
    <location>
        <begin position="463"/>
        <end position="489"/>
    </location>
</feature>
<keyword evidence="8" id="KW-1185">Reference proteome</keyword>
<feature type="transmembrane region" description="Helical" evidence="6">
    <location>
        <begin position="101"/>
        <end position="121"/>
    </location>
</feature>
<feature type="transmembrane region" description="Helical" evidence="6">
    <location>
        <begin position="304"/>
        <end position="322"/>
    </location>
</feature>
<evidence type="ECO:0008006" key="9">
    <source>
        <dbReference type="Google" id="ProtNLM"/>
    </source>
</evidence>
<feature type="region of interest" description="Disordered" evidence="5">
    <location>
        <begin position="581"/>
        <end position="688"/>
    </location>
</feature>
<feature type="transmembrane region" description="Helical" evidence="6">
    <location>
        <begin position="127"/>
        <end position="152"/>
    </location>
</feature>
<dbReference type="EMBL" id="LJZO01000057">
    <property type="protein sequence ID" value="ROV89538.1"/>
    <property type="molecule type" value="Genomic_DNA"/>
</dbReference>
<dbReference type="InterPro" id="IPR007300">
    <property type="entry name" value="CidB/LrgB"/>
</dbReference>
<dbReference type="PANTHER" id="PTHR30249:SF0">
    <property type="entry name" value="PLASTIDAL GLYCOLATE_GLYCERATE TRANSLOCATOR 1, CHLOROPLASTIC"/>
    <property type="match status" value="1"/>
</dbReference>
<feature type="compositionally biased region" description="Basic and acidic residues" evidence="5">
    <location>
        <begin position="596"/>
        <end position="618"/>
    </location>
</feature>
<feature type="transmembrane region" description="Helical" evidence="6">
    <location>
        <begin position="692"/>
        <end position="714"/>
    </location>
</feature>
<organism evidence="7 8">
    <name type="scientific">Cytospora chrysosperma</name>
    <name type="common">Cytospora canker fungus</name>
    <name type="synonym">Sphaeria chrysosperma</name>
    <dbReference type="NCBI Taxonomy" id="252740"/>
    <lineage>
        <taxon>Eukaryota</taxon>
        <taxon>Fungi</taxon>
        <taxon>Dikarya</taxon>
        <taxon>Ascomycota</taxon>
        <taxon>Pezizomycotina</taxon>
        <taxon>Sordariomycetes</taxon>
        <taxon>Sordariomycetidae</taxon>
        <taxon>Diaporthales</taxon>
        <taxon>Cytosporaceae</taxon>
        <taxon>Cytospora</taxon>
    </lineage>
</organism>
<accession>A0A423VEW8</accession>
<feature type="transmembrane region" description="Helical" evidence="6">
    <location>
        <begin position="366"/>
        <end position="387"/>
    </location>
</feature>
<keyword evidence="3 6" id="KW-1133">Transmembrane helix</keyword>
<keyword evidence="2 6" id="KW-0812">Transmembrane</keyword>
<evidence type="ECO:0000256" key="4">
    <source>
        <dbReference type="ARBA" id="ARBA00023136"/>
    </source>
</evidence>
<dbReference type="PANTHER" id="PTHR30249">
    <property type="entry name" value="PUTATIVE SEROTONIN TRANSPORTER"/>
    <property type="match status" value="1"/>
</dbReference>
<name>A0A423VEW8_CYTCH</name>
<evidence type="ECO:0000313" key="7">
    <source>
        <dbReference type="EMBL" id="ROV89538.1"/>
    </source>
</evidence>
<proteinExistence type="predicted"/>
<feature type="transmembrane region" description="Helical" evidence="6">
    <location>
        <begin position="27"/>
        <end position="47"/>
    </location>
</feature>
<comment type="caution">
    <text evidence="7">The sequence shown here is derived from an EMBL/GenBank/DDBJ whole genome shotgun (WGS) entry which is preliminary data.</text>
</comment>
<evidence type="ECO:0000256" key="5">
    <source>
        <dbReference type="SAM" id="MobiDB-lite"/>
    </source>
</evidence>
<protein>
    <recommendedName>
        <fullName evidence="9">LrgB-like protein</fullName>
    </recommendedName>
</protein>
<comment type="subcellular location">
    <subcellularLocation>
        <location evidence="1">Membrane</location>
        <topology evidence="1">Multi-pass membrane protein</topology>
    </subcellularLocation>
</comment>
<evidence type="ECO:0000256" key="2">
    <source>
        <dbReference type="ARBA" id="ARBA00022692"/>
    </source>
</evidence>
<gene>
    <name evidence="7" type="ORF">VSDG_08506</name>
</gene>